<dbReference type="Gene3D" id="3.30.460.10">
    <property type="entry name" value="Beta Polymerase, domain 2"/>
    <property type="match status" value="1"/>
</dbReference>
<evidence type="ECO:0000313" key="2">
    <source>
        <dbReference type="EMBL" id="ABE04144.1"/>
    </source>
</evidence>
<dbReference type="SUPFAM" id="SSF81593">
    <property type="entry name" value="Nucleotidyltransferase substrate binding subunit/domain"/>
    <property type="match status" value="1"/>
</dbReference>
<dbReference type="InterPro" id="IPR052548">
    <property type="entry name" value="Type_VII_TA_antitoxin"/>
</dbReference>
<dbReference type="HOGENOM" id="CLU_051494_0_0_5"/>
<dbReference type="EMBL" id="CP000087">
    <property type="protein sequence ID" value="ABE04144.1"/>
    <property type="molecule type" value="Genomic_DNA"/>
</dbReference>
<dbReference type="Pfam" id="PF01909">
    <property type="entry name" value="NTP_transf_2"/>
    <property type="match status" value="1"/>
</dbReference>
<dbReference type="InterPro" id="IPR002934">
    <property type="entry name" value="Polymerase_NTP_transf_dom"/>
</dbReference>
<proteinExistence type="predicted"/>
<dbReference type="InterPro" id="IPR007842">
    <property type="entry name" value="HEPN_dom"/>
</dbReference>
<sequence>MKVSSRVGIARMDQLCLVTNGNKKYNLLPERSLHINGRLNFIVQQILELAQDKIAMIILYGSYARGDWVRDLINGYHSDTDILIILNKAKYKGHATLNLKDRIYARLKRKGVIKDQIIPYDSRISIILESIEEVNRQLEKGRYFYTDITKEGILLYDSGEFTLSEAKDLPWSEMKEIAQDYFEQWFNKGKDFLDGVDYYLKNDRYAIAAFLLHQATESFYNTILLVFSNYKPKLHDIEELGGMAKNYDNELLQVFPIATPVQKKCFELLQKAYVDARYDKNYKITKEQLLYLIERIEKLKEITERICTTKIGR</sequence>
<dbReference type="SMART" id="SM00748">
    <property type="entry name" value="HEPN"/>
    <property type="match status" value="1"/>
</dbReference>
<dbReference type="eggNOG" id="COG1708">
    <property type="taxonomic scope" value="Bacteria"/>
</dbReference>
<dbReference type="PANTHER" id="PTHR33933">
    <property type="entry name" value="NUCLEOTIDYLTRANSFERASE"/>
    <property type="match status" value="1"/>
</dbReference>
<dbReference type="Gene3D" id="1.20.120.330">
    <property type="entry name" value="Nucleotidyltransferases domain 2"/>
    <property type="match status" value="1"/>
</dbReference>
<dbReference type="Pfam" id="PF05168">
    <property type="entry name" value="HEPN"/>
    <property type="match status" value="1"/>
</dbReference>
<dbReference type="eggNOG" id="COG2250">
    <property type="taxonomic scope" value="Bacteria"/>
</dbReference>
<organism evidence="2 3">
    <name type="scientific">Rickettsia bellii (strain RML369-C)</name>
    <dbReference type="NCBI Taxonomy" id="336407"/>
    <lineage>
        <taxon>Bacteria</taxon>
        <taxon>Pseudomonadati</taxon>
        <taxon>Pseudomonadota</taxon>
        <taxon>Alphaproteobacteria</taxon>
        <taxon>Rickettsiales</taxon>
        <taxon>Rickettsiaceae</taxon>
        <taxon>Rickettsieae</taxon>
        <taxon>Rickettsia</taxon>
        <taxon>belli group</taxon>
    </lineage>
</organism>
<accession>Q1RKH0</accession>
<dbReference type="SUPFAM" id="SSF81301">
    <property type="entry name" value="Nucleotidyltransferase"/>
    <property type="match status" value="1"/>
</dbReference>
<dbReference type="KEGG" id="rbe:RBE_0063"/>
<reference evidence="2 3" key="1">
    <citation type="journal article" date="2006" name="PLoS Genet.">
        <title>Genome sequence of Rickettsia bellii illuminates the role of amoebae in gene exchanges between intracellular pathogens.</title>
        <authorList>
            <person name="Ogata H."/>
            <person name="La Scola B."/>
            <person name="Audic S."/>
            <person name="Renesto P."/>
            <person name="Blanc G."/>
            <person name="Robert C."/>
            <person name="Fournier P.-E."/>
            <person name="Claverie J.-M."/>
            <person name="Raoult D."/>
        </authorList>
    </citation>
    <scope>NUCLEOTIDE SEQUENCE [LARGE SCALE GENOMIC DNA]</scope>
    <source>
        <strain evidence="2 3">RML369-C</strain>
    </source>
</reference>
<name>Q1RKH0_RICBR</name>
<dbReference type="PANTHER" id="PTHR33933:SF1">
    <property type="entry name" value="PROTEIN ADENYLYLTRANSFERASE MNTA-RELATED"/>
    <property type="match status" value="1"/>
</dbReference>
<dbReference type="CDD" id="cd05403">
    <property type="entry name" value="NT_KNTase_like"/>
    <property type="match status" value="1"/>
</dbReference>
<gene>
    <name evidence="2" type="ordered locus">RBE_0063</name>
</gene>
<protein>
    <submittedName>
        <fullName evidence="2">Nucleotidyltransferase</fullName>
    </submittedName>
</protein>
<dbReference type="GO" id="GO:0016779">
    <property type="term" value="F:nucleotidyltransferase activity"/>
    <property type="evidence" value="ECO:0007669"/>
    <property type="project" value="InterPro"/>
</dbReference>
<keyword evidence="2" id="KW-0808">Transferase</keyword>
<evidence type="ECO:0000259" key="1">
    <source>
        <dbReference type="PROSITE" id="PS50910"/>
    </source>
</evidence>
<dbReference type="PROSITE" id="PS50910">
    <property type="entry name" value="HEPN"/>
    <property type="match status" value="1"/>
</dbReference>
<dbReference type="Proteomes" id="UP000001951">
    <property type="component" value="Chromosome"/>
</dbReference>
<dbReference type="InterPro" id="IPR043519">
    <property type="entry name" value="NT_sf"/>
</dbReference>
<feature type="domain" description="HEPN" evidence="1">
    <location>
        <begin position="186"/>
        <end position="306"/>
    </location>
</feature>
<evidence type="ECO:0000313" key="3">
    <source>
        <dbReference type="Proteomes" id="UP000001951"/>
    </source>
</evidence>
<dbReference type="AlphaFoldDB" id="Q1RKH0"/>